<dbReference type="Proteomes" id="UP000322181">
    <property type="component" value="Unassembled WGS sequence"/>
</dbReference>
<dbReference type="Gene3D" id="3.40.50.150">
    <property type="entry name" value="Vaccinia Virus protein VP39"/>
    <property type="match status" value="1"/>
</dbReference>
<keyword evidence="2" id="KW-0808">Transferase</keyword>
<dbReference type="InterPro" id="IPR002052">
    <property type="entry name" value="DNA_methylase_N6_adenine_CS"/>
</dbReference>
<proteinExistence type="predicted"/>
<dbReference type="SUPFAM" id="SSF53335">
    <property type="entry name" value="S-adenosyl-L-methionine-dependent methyltransferases"/>
    <property type="match status" value="1"/>
</dbReference>
<gene>
    <name evidence="4" type="ORF">F4V73_17800</name>
</gene>
<dbReference type="CDD" id="cd02440">
    <property type="entry name" value="AdoMet_MTases"/>
    <property type="match status" value="1"/>
</dbReference>
<keyword evidence="1" id="KW-0489">Methyltransferase</keyword>
<name>A0A5M9QYS9_9GAMM</name>
<dbReference type="PROSITE" id="PS00092">
    <property type="entry name" value="N6_MTASE"/>
    <property type="match status" value="1"/>
</dbReference>
<dbReference type="GO" id="GO:0032259">
    <property type="term" value="P:methylation"/>
    <property type="evidence" value="ECO:0007669"/>
    <property type="project" value="UniProtKB-KW"/>
</dbReference>
<feature type="domain" description="DUF4942" evidence="3">
    <location>
        <begin position="143"/>
        <end position="298"/>
    </location>
</feature>
<dbReference type="GO" id="GO:0008168">
    <property type="term" value="F:methyltransferase activity"/>
    <property type="evidence" value="ECO:0007669"/>
    <property type="project" value="UniProtKB-KW"/>
</dbReference>
<sequence>MSTALTLSTPHLDFSGSDFVFREEMNQIRNVISDFQAEIKEREMLHSILFAGDRVTKINNLLDEAAKPGEHRHGSYRLPYHIDLDYVRGNLRAKYWQKVVDMTNVLQLMPAKRRDEWRRQFIEGKVTMDKPDPYCGSMRSVVEYVGVPEFSEDSVFPTLLALLNERNVFLNERVYGVFCALSPKHKTNKSYGFSERLILTDVISDRWYDSISTTSYREDSIDDLRMVLRFFAHGSLSRVERLQTVLSAVYREDAENHNFGKWVSIDGNLLRVKMFMNGNLHIEIHPDVAWKLNEVLAASLPYAIPTEFRSTPANRRVVKDFGEILTPIDDEVITLITTLDGSEYEFTASHYHWDSAKADTKAEFVEVMKKLGGFPGKHSSAWCFPYPFSEVKNYITRSRCMPEQKSHQFYPTPEPIQRVVADLIELQDGDRLLEPSAGRGDLLTFIDAPDQTTCIELSPIFCKILESKGYKATNGDFLKWSDENTGVEFDKIAMNPPYSEGRAKAHVEAAIRHLEPGGRCVAVMPGSERMQWLDAGQYRVEDCGTFSGEFEDTGVTVKVFKIVKM</sequence>
<dbReference type="OrthoDB" id="6128088at2"/>
<comment type="caution">
    <text evidence="4">The sequence shown here is derived from an EMBL/GenBank/DDBJ whole genome shotgun (WGS) entry which is preliminary data.</text>
</comment>
<evidence type="ECO:0000259" key="3">
    <source>
        <dbReference type="Pfam" id="PF13708"/>
    </source>
</evidence>
<dbReference type="InterPro" id="IPR029063">
    <property type="entry name" value="SAM-dependent_MTases_sf"/>
</dbReference>
<evidence type="ECO:0000256" key="1">
    <source>
        <dbReference type="ARBA" id="ARBA00022603"/>
    </source>
</evidence>
<dbReference type="Pfam" id="PF13708">
    <property type="entry name" value="DUF4942"/>
    <property type="match status" value="1"/>
</dbReference>
<reference evidence="4 5" key="1">
    <citation type="submission" date="2019-09" db="EMBL/GenBank/DDBJ databases">
        <title>Draft genome sequence of various Type strains from the CCUG.</title>
        <authorList>
            <person name="Pineiro-Iglesias B."/>
            <person name="Tunovic T."/>
            <person name="Unosson C."/>
            <person name="Inganas E."/>
            <person name="Ohlen M."/>
            <person name="Cardew S."/>
            <person name="Jensie-Markopoulos S."/>
            <person name="Salva-Serra F."/>
            <person name="Jaen-Luchoro D."/>
            <person name="Karlsson R."/>
            <person name="Svensson-Stadler L."/>
            <person name="Chun J."/>
            <person name="Moore E."/>
        </authorList>
    </citation>
    <scope>NUCLEOTIDE SEQUENCE [LARGE SCALE GENOMIC DNA]</scope>
    <source>
        <strain evidence="4 5">CCUG 53682T</strain>
    </source>
</reference>
<protein>
    <submittedName>
        <fullName evidence="4">DUF4942 domain-containing protein</fullName>
    </submittedName>
</protein>
<dbReference type="AlphaFoldDB" id="A0A5M9QYS9"/>
<accession>A0A5M9QYS9</accession>
<dbReference type="PRINTS" id="PR00507">
    <property type="entry name" value="N12N6MTFRASE"/>
</dbReference>
<dbReference type="InterPro" id="IPR031339">
    <property type="entry name" value="DUF4942"/>
</dbReference>
<dbReference type="RefSeq" id="WP_067370592.1">
    <property type="nucleotide sequence ID" value="NZ_BAAAFS010000007.1"/>
</dbReference>
<organism evidence="4 5">
    <name type="scientific">Morganella psychrotolerans</name>
    <dbReference type="NCBI Taxonomy" id="368603"/>
    <lineage>
        <taxon>Bacteria</taxon>
        <taxon>Pseudomonadati</taxon>
        <taxon>Pseudomonadota</taxon>
        <taxon>Gammaproteobacteria</taxon>
        <taxon>Enterobacterales</taxon>
        <taxon>Morganellaceae</taxon>
        <taxon>Morganella</taxon>
    </lineage>
</organism>
<dbReference type="EMBL" id="VXKB01000008">
    <property type="protein sequence ID" value="KAA8712972.1"/>
    <property type="molecule type" value="Genomic_DNA"/>
</dbReference>
<evidence type="ECO:0000313" key="5">
    <source>
        <dbReference type="Proteomes" id="UP000322181"/>
    </source>
</evidence>
<evidence type="ECO:0000313" key="4">
    <source>
        <dbReference type="EMBL" id="KAA8712972.1"/>
    </source>
</evidence>
<evidence type="ECO:0000256" key="2">
    <source>
        <dbReference type="ARBA" id="ARBA00022679"/>
    </source>
</evidence>
<dbReference type="GO" id="GO:0003676">
    <property type="term" value="F:nucleic acid binding"/>
    <property type="evidence" value="ECO:0007669"/>
    <property type="project" value="InterPro"/>
</dbReference>